<dbReference type="SUPFAM" id="SSF55785">
    <property type="entry name" value="PYP-like sensor domain (PAS domain)"/>
    <property type="match status" value="2"/>
</dbReference>
<dbReference type="Proteomes" id="UP001082899">
    <property type="component" value="Unassembled WGS sequence"/>
</dbReference>
<dbReference type="SMART" id="SM00065">
    <property type="entry name" value="GAF"/>
    <property type="match status" value="1"/>
</dbReference>
<dbReference type="InterPro" id="IPR052155">
    <property type="entry name" value="Biofilm_reg_signaling"/>
</dbReference>
<dbReference type="Pfam" id="PF01590">
    <property type="entry name" value="GAF"/>
    <property type="match status" value="1"/>
</dbReference>
<proteinExistence type="predicted"/>
<dbReference type="PROSITE" id="PS50113">
    <property type="entry name" value="PAC"/>
    <property type="match status" value="1"/>
</dbReference>
<dbReference type="InterPro" id="IPR029016">
    <property type="entry name" value="GAF-like_dom_sf"/>
</dbReference>
<dbReference type="InterPro" id="IPR000160">
    <property type="entry name" value="GGDEF_dom"/>
</dbReference>
<evidence type="ECO:0000259" key="3">
    <source>
        <dbReference type="PROSITE" id="PS50113"/>
    </source>
</evidence>
<dbReference type="Gene3D" id="3.30.450.40">
    <property type="match status" value="1"/>
</dbReference>
<dbReference type="PANTHER" id="PTHR44757">
    <property type="entry name" value="DIGUANYLATE CYCLASE DGCP"/>
    <property type="match status" value="1"/>
</dbReference>
<dbReference type="EC" id="2.7.7.65" evidence="5"/>
<dbReference type="PANTHER" id="PTHR44757:SF2">
    <property type="entry name" value="BIOFILM ARCHITECTURE MAINTENANCE PROTEIN MBAA"/>
    <property type="match status" value="1"/>
</dbReference>
<accession>A0ABT3ZSH6</accession>
<sequence length="663" mass="73278">MDRRSASVPGHDVASGVTRSPAALLRRLGMLDAPAEESFDRITRLAARLLDVPIAVISVFDGERQWLKSRVGVTVQEMPRHLSFCNDTLRDDALTVVSDLRADPRFQNHPAVVDAPFLRFYAGLPLRSLKGWALGTLCVTDTRVRTLDAAQIAAFEDLCAMAQNEISQREIAARQRRVHRADLRALEESKAVFQAAFQEAAIGFVIIDLQGRCVQVNSRFAALLDYEKSALSQLPYQDLLFSEDCIGVQRDATRMLNGELAFYSSERQYRRRDGQPVWANVTVALARTAEGQPLHYVAVAEDISARKAADANLAELQHELEARVLLRTAELRGVNLRLANALEERDRTIAERDRAEAALRASRETLQTITDNLPVLIAYIDADLRYRFTNATYGHVFGDHAESRTGRHVSDVLTPGTMAALLPWFRRALAGERVTNDDVVYDATSQRIWSATYIPHFTAGRVDGFYVVSHDVTERKRLETSLREQALQDALTGLPNRRALGLQLTQALTQEAALAVLFLDLDEFKQINDHAGHEVGDSVLKEVAHRLRMAVDDQDMVARLAGDEFVVVLRGSHCMPGDAERLAGDIVAAFGLPIAISGALHFKLGISIGIASYHAQWHASAPSANGLLAIADRAMYVAKAQGKNTYHAIDTHAIPLPDSHAMH</sequence>
<dbReference type="InterPro" id="IPR001610">
    <property type="entry name" value="PAC"/>
</dbReference>
<organism evidence="5 6">
    <name type="scientific">Robbsia betulipollinis</name>
    <dbReference type="NCBI Taxonomy" id="2981849"/>
    <lineage>
        <taxon>Bacteria</taxon>
        <taxon>Pseudomonadati</taxon>
        <taxon>Pseudomonadota</taxon>
        <taxon>Betaproteobacteria</taxon>
        <taxon>Burkholderiales</taxon>
        <taxon>Burkholderiaceae</taxon>
        <taxon>Robbsia</taxon>
    </lineage>
</organism>
<comment type="caution">
    <text evidence="5">The sequence shown here is derived from an EMBL/GenBank/DDBJ whole genome shotgun (WGS) entry which is preliminary data.</text>
</comment>
<gene>
    <name evidence="5" type="ORF">OVY01_20370</name>
</gene>
<keyword evidence="1" id="KW-0175">Coiled coil</keyword>
<dbReference type="InterPro" id="IPR035965">
    <property type="entry name" value="PAS-like_dom_sf"/>
</dbReference>
<dbReference type="Gene3D" id="3.30.70.270">
    <property type="match status" value="1"/>
</dbReference>
<evidence type="ECO:0000256" key="1">
    <source>
        <dbReference type="SAM" id="Coils"/>
    </source>
</evidence>
<dbReference type="Pfam" id="PF13426">
    <property type="entry name" value="PAS_9"/>
    <property type="match status" value="1"/>
</dbReference>
<evidence type="ECO:0000259" key="4">
    <source>
        <dbReference type="PROSITE" id="PS50887"/>
    </source>
</evidence>
<dbReference type="InterPro" id="IPR013656">
    <property type="entry name" value="PAS_4"/>
</dbReference>
<dbReference type="RefSeq" id="WP_267849402.1">
    <property type="nucleotide sequence ID" value="NZ_JAPMXC010000010.1"/>
</dbReference>
<dbReference type="InterPro" id="IPR043128">
    <property type="entry name" value="Rev_trsase/Diguanyl_cyclase"/>
</dbReference>
<dbReference type="CDD" id="cd00130">
    <property type="entry name" value="PAS"/>
    <property type="match status" value="2"/>
</dbReference>
<dbReference type="SMART" id="SM00086">
    <property type="entry name" value="PAC"/>
    <property type="match status" value="2"/>
</dbReference>
<feature type="domain" description="GGDEF" evidence="4">
    <location>
        <begin position="512"/>
        <end position="651"/>
    </location>
</feature>
<evidence type="ECO:0000313" key="6">
    <source>
        <dbReference type="Proteomes" id="UP001082899"/>
    </source>
</evidence>
<dbReference type="NCBIfam" id="TIGR00254">
    <property type="entry name" value="GGDEF"/>
    <property type="match status" value="1"/>
</dbReference>
<keyword evidence="6" id="KW-1185">Reference proteome</keyword>
<evidence type="ECO:0000259" key="2">
    <source>
        <dbReference type="PROSITE" id="PS50112"/>
    </source>
</evidence>
<dbReference type="SUPFAM" id="SSF55781">
    <property type="entry name" value="GAF domain-like"/>
    <property type="match status" value="1"/>
</dbReference>
<dbReference type="SUPFAM" id="SSF55073">
    <property type="entry name" value="Nucleotide cyclase"/>
    <property type="match status" value="1"/>
</dbReference>
<feature type="domain" description="PAC" evidence="3">
    <location>
        <begin position="263"/>
        <end position="315"/>
    </location>
</feature>
<dbReference type="Gene3D" id="3.30.450.20">
    <property type="entry name" value="PAS domain"/>
    <property type="match status" value="2"/>
</dbReference>
<dbReference type="InterPro" id="IPR000014">
    <property type="entry name" value="PAS"/>
</dbReference>
<protein>
    <submittedName>
        <fullName evidence="5">Diguanylate cyclase</fullName>
        <ecNumber evidence="5">2.7.7.65</ecNumber>
    </submittedName>
</protein>
<dbReference type="GO" id="GO:0052621">
    <property type="term" value="F:diguanylate cyclase activity"/>
    <property type="evidence" value="ECO:0007669"/>
    <property type="project" value="UniProtKB-EC"/>
</dbReference>
<dbReference type="SMART" id="SM00091">
    <property type="entry name" value="PAS"/>
    <property type="match status" value="2"/>
</dbReference>
<dbReference type="NCBIfam" id="TIGR00229">
    <property type="entry name" value="sensory_box"/>
    <property type="match status" value="2"/>
</dbReference>
<keyword evidence="5" id="KW-0548">Nucleotidyltransferase</keyword>
<reference evidence="5" key="1">
    <citation type="submission" date="2022-11" db="EMBL/GenBank/DDBJ databases">
        <title>Robbsia betulipollinis sp. nov., isolated from pollen of birch (Betula pendula).</title>
        <authorList>
            <person name="Shi H."/>
            <person name="Ambika Manirajan B."/>
            <person name="Ratering S."/>
            <person name="Geissler-Plaum R."/>
            <person name="Schnell S."/>
        </authorList>
    </citation>
    <scope>NUCLEOTIDE SEQUENCE</scope>
    <source>
        <strain evidence="5">Bb-Pol-6</strain>
    </source>
</reference>
<dbReference type="PROSITE" id="PS50887">
    <property type="entry name" value="GGDEF"/>
    <property type="match status" value="1"/>
</dbReference>
<dbReference type="InterPro" id="IPR029787">
    <property type="entry name" value="Nucleotide_cyclase"/>
</dbReference>
<dbReference type="EMBL" id="JAPMXC010000010">
    <property type="protein sequence ID" value="MCY0389504.1"/>
    <property type="molecule type" value="Genomic_DNA"/>
</dbReference>
<dbReference type="CDD" id="cd01949">
    <property type="entry name" value="GGDEF"/>
    <property type="match status" value="1"/>
</dbReference>
<feature type="domain" description="PAS" evidence="2">
    <location>
        <begin position="362"/>
        <end position="432"/>
    </location>
</feature>
<dbReference type="Pfam" id="PF08448">
    <property type="entry name" value="PAS_4"/>
    <property type="match status" value="1"/>
</dbReference>
<dbReference type="InterPro" id="IPR003018">
    <property type="entry name" value="GAF"/>
</dbReference>
<dbReference type="SMART" id="SM00267">
    <property type="entry name" value="GGDEF"/>
    <property type="match status" value="1"/>
</dbReference>
<name>A0ABT3ZSH6_9BURK</name>
<evidence type="ECO:0000313" key="5">
    <source>
        <dbReference type="EMBL" id="MCY0389504.1"/>
    </source>
</evidence>
<dbReference type="PROSITE" id="PS50112">
    <property type="entry name" value="PAS"/>
    <property type="match status" value="1"/>
</dbReference>
<keyword evidence="5" id="KW-0808">Transferase</keyword>
<dbReference type="Pfam" id="PF00990">
    <property type="entry name" value="GGDEF"/>
    <property type="match status" value="1"/>
</dbReference>
<feature type="coiled-coil region" evidence="1">
    <location>
        <begin position="338"/>
        <end position="372"/>
    </location>
</feature>
<dbReference type="InterPro" id="IPR000700">
    <property type="entry name" value="PAS-assoc_C"/>
</dbReference>